<proteinExistence type="inferred from homology"/>
<evidence type="ECO:0000256" key="1">
    <source>
        <dbReference type="ARBA" id="ARBA00006547"/>
    </source>
</evidence>
<dbReference type="AlphaFoldDB" id="A0AAP9LDZ3"/>
<dbReference type="InterPro" id="IPR053710">
    <property type="entry name" value="Arylamine_NAT_domain_sf"/>
</dbReference>
<dbReference type="Pfam" id="PF00797">
    <property type="entry name" value="Acetyltransf_2"/>
    <property type="match status" value="1"/>
</dbReference>
<dbReference type="PRINTS" id="PR01543">
    <property type="entry name" value="ANATRNSFRASE"/>
</dbReference>
<dbReference type="PANTHER" id="PTHR11786">
    <property type="entry name" value="N-HYDROXYARYLAMINE O-ACETYLTRANSFERASE"/>
    <property type="match status" value="1"/>
</dbReference>
<comment type="similarity">
    <text evidence="1 2">Belongs to the arylamine N-acetyltransferase family.</text>
</comment>
<dbReference type="RefSeq" id="WP_039484123.1">
    <property type="nucleotide sequence ID" value="NZ_CP046377.1"/>
</dbReference>
<reference evidence="4" key="2">
    <citation type="journal article" date="2022" name="Plant Pathol J">
        <title>Comparative Genomic Analysis of Pathogenic Factors of Pectobacterium Species Isolated in South Korea Using Whole-Genome Sequencing.</title>
        <authorList>
            <person name="Jee S."/>
            <person name="Kang I.J."/>
            <person name="Bak G."/>
            <person name="Kang S."/>
            <person name="Lee J."/>
            <person name="Heu S."/>
            <person name="Hwang I."/>
        </authorList>
    </citation>
    <scope>NUCLEOTIDE SEQUENCE</scope>
    <source>
        <strain evidence="4">PZ1</strain>
    </source>
</reference>
<name>A0AAP9LDZ3_9GAMM</name>
<evidence type="ECO:0000313" key="5">
    <source>
        <dbReference type="Proteomes" id="UP000464054"/>
    </source>
</evidence>
<dbReference type="InterPro" id="IPR038765">
    <property type="entry name" value="Papain-like_cys_pep_sf"/>
</dbReference>
<evidence type="ECO:0000313" key="6">
    <source>
        <dbReference type="Proteomes" id="UP001617714"/>
    </source>
</evidence>
<dbReference type="InterPro" id="IPR001447">
    <property type="entry name" value="Arylamine_N-AcTrfase"/>
</dbReference>
<protein>
    <submittedName>
        <fullName evidence="3 4">Acetyltransferase</fullName>
    </submittedName>
</protein>
<dbReference type="GeneID" id="90770749"/>
<gene>
    <name evidence="3" type="ORF">ACIPSN_11485</name>
    <name evidence="4" type="ORF">GMX10_15145</name>
</gene>
<accession>A0AAP9LDZ3</accession>
<dbReference type="SUPFAM" id="SSF54001">
    <property type="entry name" value="Cysteine proteinases"/>
    <property type="match status" value="1"/>
</dbReference>
<dbReference type="Proteomes" id="UP001617714">
    <property type="component" value="Unassembled WGS sequence"/>
</dbReference>
<reference evidence="3 6" key="3">
    <citation type="submission" date="2024-10" db="EMBL/GenBank/DDBJ databases">
        <authorList>
            <person name="Lu C.-H."/>
        </authorList>
    </citation>
    <scope>NUCLEOTIDE SEQUENCE [LARGE SCALE GENOMIC DNA]</scope>
    <source>
        <strain evidence="3 6">22QBSP01-2</strain>
    </source>
</reference>
<reference evidence="5" key="1">
    <citation type="submission" date="2019-11" db="EMBL/GenBank/DDBJ databases">
        <authorList>
            <person name="Jee S."/>
        </authorList>
    </citation>
    <scope>NUCLEOTIDE SEQUENCE [LARGE SCALE GENOMIC DNA]</scope>
    <source>
        <strain evidence="5">PZ1</strain>
    </source>
</reference>
<dbReference type="GO" id="GO:0016407">
    <property type="term" value="F:acetyltransferase activity"/>
    <property type="evidence" value="ECO:0007669"/>
    <property type="project" value="InterPro"/>
</dbReference>
<sequence length="288" mass="32169">MNQLVTAYLNRLGLDAETPSLQALTRIHRAHVERIPYETFWIHLKEGWGIDPLESFRRAATTRRGGYCFQLNGGLYTLLTQLGYRVSLNPANVHGVEGPERIKLENHVAIIAEGMPSESNPNGRWWVDIGLGDALHEQMPLINATVHQGLMKFGMEAVGEDGVGDWHLTADPSCWIAGVSMADAPTDMGNLSDRHHFNVFSPESGYAKVVTAQLRQPNGKTVMRGCVLTKTDGNIVTTQTSASLPEWLDVLREEFGLTFDHVSDESLKTLWSRVQKIHEEWLQSRDKG</sequence>
<evidence type="ECO:0000313" key="4">
    <source>
        <dbReference type="EMBL" id="QHQ25244.1"/>
    </source>
</evidence>
<keyword evidence="6" id="KW-1185">Reference proteome</keyword>
<organism evidence="4 5">
    <name type="scientific">Pectobacterium parvum</name>
    <dbReference type="NCBI Taxonomy" id="2778550"/>
    <lineage>
        <taxon>Bacteria</taxon>
        <taxon>Pseudomonadati</taxon>
        <taxon>Pseudomonadota</taxon>
        <taxon>Gammaproteobacteria</taxon>
        <taxon>Enterobacterales</taxon>
        <taxon>Pectobacteriaceae</taxon>
        <taxon>Pectobacterium</taxon>
    </lineage>
</organism>
<dbReference type="Gene3D" id="3.30.2140.20">
    <property type="match status" value="1"/>
</dbReference>
<evidence type="ECO:0000256" key="2">
    <source>
        <dbReference type="RuleBase" id="RU003452"/>
    </source>
</evidence>
<evidence type="ECO:0000313" key="3">
    <source>
        <dbReference type="EMBL" id="MFJ5321965.1"/>
    </source>
</evidence>
<dbReference type="PANTHER" id="PTHR11786:SF0">
    <property type="entry name" value="ARYLAMINE N-ACETYLTRANSFERASE 4-RELATED"/>
    <property type="match status" value="1"/>
</dbReference>
<dbReference type="Proteomes" id="UP000464054">
    <property type="component" value="Chromosome"/>
</dbReference>
<dbReference type="EMBL" id="JBIXKD010000010">
    <property type="protein sequence ID" value="MFJ5321965.1"/>
    <property type="molecule type" value="Genomic_DNA"/>
</dbReference>
<dbReference type="EMBL" id="CP046377">
    <property type="protein sequence ID" value="QHQ25244.1"/>
    <property type="molecule type" value="Genomic_DNA"/>
</dbReference>